<comment type="similarity">
    <text evidence="1 4">Belongs to the short-chain dehydrogenases/reductases (SDR) family.</text>
</comment>
<proteinExistence type="inferred from homology"/>
<evidence type="ECO:0000256" key="2">
    <source>
        <dbReference type="ARBA" id="ARBA00023002"/>
    </source>
</evidence>
<dbReference type="Gene3D" id="3.40.50.720">
    <property type="entry name" value="NAD(P)-binding Rossmann-like Domain"/>
    <property type="match status" value="1"/>
</dbReference>
<dbReference type="InterPro" id="IPR020904">
    <property type="entry name" value="Sc_DH/Rdtase_CS"/>
</dbReference>
<gene>
    <name evidence="6" type="ORF">GCM10023321_77010</name>
</gene>
<protein>
    <recommendedName>
        <fullName evidence="3">2,3-dihydro-2,3-dihydroxybenzoate dehydrogenase</fullName>
        <ecNumber evidence="3">1.3.1.28</ecNumber>
    </recommendedName>
</protein>
<dbReference type="PROSITE" id="PS00061">
    <property type="entry name" value="ADH_SHORT"/>
    <property type="match status" value="1"/>
</dbReference>
<dbReference type="RefSeq" id="WP_185059915.1">
    <property type="nucleotide sequence ID" value="NZ_BAABJP010000058.1"/>
</dbReference>
<dbReference type="Pfam" id="PF00106">
    <property type="entry name" value="adh_short"/>
    <property type="match status" value="1"/>
</dbReference>
<dbReference type="EC" id="1.3.1.28" evidence="3"/>
<evidence type="ECO:0000256" key="4">
    <source>
        <dbReference type="RuleBase" id="RU000363"/>
    </source>
</evidence>
<keyword evidence="7" id="KW-1185">Reference proteome</keyword>
<dbReference type="PRINTS" id="PR00081">
    <property type="entry name" value="GDHRDH"/>
</dbReference>
<dbReference type="InterPro" id="IPR003560">
    <property type="entry name" value="DHB_DH"/>
</dbReference>
<name>A0ABP9RBD4_9PSEU</name>
<dbReference type="NCBIfam" id="TIGR04316">
    <property type="entry name" value="dhbA_paeA"/>
    <property type="match status" value="1"/>
</dbReference>
<feature type="domain" description="Ketoreductase" evidence="5">
    <location>
        <begin position="9"/>
        <end position="180"/>
    </location>
</feature>
<evidence type="ECO:0000313" key="6">
    <source>
        <dbReference type="EMBL" id="GAA5174052.1"/>
    </source>
</evidence>
<sequence length="262" mass="26254">MSLRTPEPGAALVTGAARGIGAAVALALAEAGHRVAVLDRDAGVRDTADRLRDLGAETHALVADVSDAGQVGEAVAEAEAALGPTEVLANVAGVLRTGPILELADEDWAACLATNASGVWHVGRAVGHRMYARGRGSIVTVASNSAAVPRVGMAAYAASKAAAVMITRGLGLELAPAVRCNVVCPGSTDTPMQRALWPDPDDGAGAAGMITGSLDSYRLGIPLGRIADPADVADAVLFLAGDASRHITLQTLTVDGGATLGA</sequence>
<dbReference type="PRINTS" id="PR00080">
    <property type="entry name" value="SDRFAMILY"/>
</dbReference>
<evidence type="ECO:0000256" key="1">
    <source>
        <dbReference type="ARBA" id="ARBA00006484"/>
    </source>
</evidence>
<organism evidence="6 7">
    <name type="scientific">Pseudonocardia eucalypti</name>
    <dbReference type="NCBI Taxonomy" id="648755"/>
    <lineage>
        <taxon>Bacteria</taxon>
        <taxon>Bacillati</taxon>
        <taxon>Actinomycetota</taxon>
        <taxon>Actinomycetes</taxon>
        <taxon>Pseudonocardiales</taxon>
        <taxon>Pseudonocardiaceae</taxon>
        <taxon>Pseudonocardia</taxon>
    </lineage>
</organism>
<accession>A0ABP9RBD4</accession>
<dbReference type="SUPFAM" id="SSF51735">
    <property type="entry name" value="NAD(P)-binding Rossmann-fold domains"/>
    <property type="match status" value="1"/>
</dbReference>
<dbReference type="InterPro" id="IPR057326">
    <property type="entry name" value="KR_dom"/>
</dbReference>
<dbReference type="EMBL" id="BAABJP010000058">
    <property type="protein sequence ID" value="GAA5174052.1"/>
    <property type="molecule type" value="Genomic_DNA"/>
</dbReference>
<dbReference type="InterPro" id="IPR036291">
    <property type="entry name" value="NAD(P)-bd_dom_sf"/>
</dbReference>
<dbReference type="PANTHER" id="PTHR43669:SF3">
    <property type="entry name" value="ALCOHOL DEHYDROGENASE, PUTATIVE (AFU_ORTHOLOGUE AFUA_3G03445)-RELATED"/>
    <property type="match status" value="1"/>
</dbReference>
<dbReference type="SMART" id="SM00822">
    <property type="entry name" value="PKS_KR"/>
    <property type="match status" value="1"/>
</dbReference>
<dbReference type="PANTHER" id="PTHR43669">
    <property type="entry name" value="5-KETO-D-GLUCONATE 5-REDUCTASE"/>
    <property type="match status" value="1"/>
</dbReference>
<dbReference type="Proteomes" id="UP001428817">
    <property type="component" value="Unassembled WGS sequence"/>
</dbReference>
<reference evidence="7" key="1">
    <citation type="journal article" date="2019" name="Int. J. Syst. Evol. Microbiol.">
        <title>The Global Catalogue of Microorganisms (GCM) 10K type strain sequencing project: providing services to taxonomists for standard genome sequencing and annotation.</title>
        <authorList>
            <consortium name="The Broad Institute Genomics Platform"/>
            <consortium name="The Broad Institute Genome Sequencing Center for Infectious Disease"/>
            <person name="Wu L."/>
            <person name="Ma J."/>
        </authorList>
    </citation>
    <scope>NUCLEOTIDE SEQUENCE [LARGE SCALE GENOMIC DNA]</scope>
    <source>
        <strain evidence="7">JCM 18303</strain>
    </source>
</reference>
<keyword evidence="2" id="KW-0560">Oxidoreductase</keyword>
<evidence type="ECO:0000313" key="7">
    <source>
        <dbReference type="Proteomes" id="UP001428817"/>
    </source>
</evidence>
<dbReference type="InterPro" id="IPR002347">
    <property type="entry name" value="SDR_fam"/>
</dbReference>
<comment type="caution">
    <text evidence="6">The sequence shown here is derived from an EMBL/GenBank/DDBJ whole genome shotgun (WGS) entry which is preliminary data.</text>
</comment>
<evidence type="ECO:0000259" key="5">
    <source>
        <dbReference type="SMART" id="SM00822"/>
    </source>
</evidence>
<evidence type="ECO:0000256" key="3">
    <source>
        <dbReference type="NCBIfam" id="TIGR04316"/>
    </source>
</evidence>